<gene>
    <name evidence="1" type="ORF">S03H2_17457</name>
</gene>
<name>X1GYH2_9ZZZZ</name>
<accession>X1GYH2</accession>
<comment type="caution">
    <text evidence="1">The sequence shown here is derived from an EMBL/GenBank/DDBJ whole genome shotgun (WGS) entry which is preliminary data.</text>
</comment>
<proteinExistence type="predicted"/>
<dbReference type="AlphaFoldDB" id="X1GYH2"/>
<evidence type="ECO:0000313" key="1">
    <source>
        <dbReference type="EMBL" id="GAH46664.1"/>
    </source>
</evidence>
<reference evidence="1" key="1">
    <citation type="journal article" date="2014" name="Front. Microbiol.">
        <title>High frequency of phylogenetically diverse reductive dehalogenase-homologous genes in deep subseafloor sedimentary metagenomes.</title>
        <authorList>
            <person name="Kawai M."/>
            <person name="Futagami T."/>
            <person name="Toyoda A."/>
            <person name="Takaki Y."/>
            <person name="Nishi S."/>
            <person name="Hori S."/>
            <person name="Arai W."/>
            <person name="Tsubouchi T."/>
            <person name="Morono Y."/>
            <person name="Uchiyama I."/>
            <person name="Ito T."/>
            <person name="Fujiyama A."/>
            <person name="Inagaki F."/>
            <person name="Takami H."/>
        </authorList>
    </citation>
    <scope>NUCLEOTIDE SEQUENCE</scope>
    <source>
        <strain evidence="1">Expedition CK06-06</strain>
    </source>
</reference>
<sequence>MKTYILYSETKSSDGKFTVLGIEQAESPSEAFEKLKAESYWSELGALISDPEIRVREVGELNYVYLTSKGVPSGA</sequence>
<dbReference type="EMBL" id="BARU01009007">
    <property type="protein sequence ID" value="GAH46664.1"/>
    <property type="molecule type" value="Genomic_DNA"/>
</dbReference>
<organism evidence="1">
    <name type="scientific">marine sediment metagenome</name>
    <dbReference type="NCBI Taxonomy" id="412755"/>
    <lineage>
        <taxon>unclassified sequences</taxon>
        <taxon>metagenomes</taxon>
        <taxon>ecological metagenomes</taxon>
    </lineage>
</organism>
<protein>
    <submittedName>
        <fullName evidence="1">Uncharacterized protein</fullName>
    </submittedName>
</protein>